<dbReference type="SUPFAM" id="SSF55729">
    <property type="entry name" value="Acyl-CoA N-acyltransferases (Nat)"/>
    <property type="match status" value="1"/>
</dbReference>
<evidence type="ECO:0000313" key="8">
    <source>
        <dbReference type="EMBL" id="ODV92373.1"/>
    </source>
</evidence>
<keyword evidence="9" id="KW-1185">Reference proteome</keyword>
<evidence type="ECO:0000256" key="3">
    <source>
        <dbReference type="ARBA" id="ARBA00021268"/>
    </source>
</evidence>
<dbReference type="EMBL" id="KV453841">
    <property type="protein sequence ID" value="ODV92373.1"/>
    <property type="molecule type" value="Genomic_DNA"/>
</dbReference>
<dbReference type="OrthoDB" id="10253098at2759"/>
<name>A0A1E4TKU6_9ASCO</name>
<gene>
    <name evidence="8" type="ORF">CANCADRAFT_85895</name>
</gene>
<comment type="catalytic activity">
    <reaction evidence="6">
        <text>L-lysyl-[protein] + acetyl-CoA = N(6)-acetyl-L-lysyl-[protein] + CoA + H(+)</text>
        <dbReference type="Rhea" id="RHEA:45948"/>
        <dbReference type="Rhea" id="RHEA-COMP:9752"/>
        <dbReference type="Rhea" id="RHEA-COMP:10731"/>
        <dbReference type="ChEBI" id="CHEBI:15378"/>
        <dbReference type="ChEBI" id="CHEBI:29969"/>
        <dbReference type="ChEBI" id="CHEBI:57287"/>
        <dbReference type="ChEBI" id="CHEBI:57288"/>
        <dbReference type="ChEBI" id="CHEBI:61930"/>
        <dbReference type="EC" id="2.3.1.48"/>
    </reaction>
</comment>
<evidence type="ECO:0000256" key="5">
    <source>
        <dbReference type="ARBA" id="ARBA00023315"/>
    </source>
</evidence>
<dbReference type="InterPro" id="IPR037113">
    <property type="entry name" value="Hat1_N_sf"/>
</dbReference>
<evidence type="ECO:0000256" key="2">
    <source>
        <dbReference type="ARBA" id="ARBA00013184"/>
    </source>
</evidence>
<dbReference type="GO" id="GO:0031509">
    <property type="term" value="P:subtelomeric heterochromatin formation"/>
    <property type="evidence" value="ECO:0007669"/>
    <property type="project" value="InterPro"/>
</dbReference>
<dbReference type="GO" id="GO:0000781">
    <property type="term" value="C:chromosome, telomeric region"/>
    <property type="evidence" value="ECO:0007669"/>
    <property type="project" value="GOC"/>
</dbReference>
<evidence type="ECO:0000313" key="9">
    <source>
        <dbReference type="Proteomes" id="UP000095023"/>
    </source>
</evidence>
<evidence type="ECO:0000256" key="6">
    <source>
        <dbReference type="ARBA" id="ARBA00048017"/>
    </source>
</evidence>
<organism evidence="8 9">
    <name type="scientific">Tortispora caseinolytica NRRL Y-17796</name>
    <dbReference type="NCBI Taxonomy" id="767744"/>
    <lineage>
        <taxon>Eukaryota</taxon>
        <taxon>Fungi</taxon>
        <taxon>Dikarya</taxon>
        <taxon>Ascomycota</taxon>
        <taxon>Saccharomycotina</taxon>
        <taxon>Trigonopsidomycetes</taxon>
        <taxon>Trigonopsidales</taxon>
        <taxon>Trigonopsidaceae</taxon>
        <taxon>Tortispora</taxon>
    </lineage>
</organism>
<feature type="domain" description="Histone acetyl transferase HAT1 N-terminal" evidence="7">
    <location>
        <begin position="4"/>
        <end position="142"/>
    </location>
</feature>
<evidence type="ECO:0000256" key="1">
    <source>
        <dbReference type="ARBA" id="ARBA00010543"/>
    </source>
</evidence>
<dbReference type="PANTHER" id="PTHR12046">
    <property type="entry name" value="HISTONE ACETYLTRANSFERASE TYPE B CATALYTIC SUBUNIT"/>
    <property type="match status" value="1"/>
</dbReference>
<dbReference type="Pfam" id="PF10394">
    <property type="entry name" value="Hat1_N"/>
    <property type="match status" value="1"/>
</dbReference>
<dbReference type="InterPro" id="IPR016181">
    <property type="entry name" value="Acyl_CoA_acyltransferase"/>
</dbReference>
<keyword evidence="4" id="KW-0808">Transferase</keyword>
<dbReference type="Proteomes" id="UP000095023">
    <property type="component" value="Unassembled WGS sequence"/>
</dbReference>
<dbReference type="Gene3D" id="3.90.360.10">
    <property type="entry name" value="Histone acetyl transferase 1 (HAT1), N-terminal domain"/>
    <property type="match status" value="1"/>
</dbReference>
<sequence length="403" mass="46300">MDEYTVNSNEAITICLSGSERHSFNPDMTYSVFGENETIYGYKDLKITITIDASTFLMYLDVSYSDKKPDAIDIQNMLSHLLPEDVYSSKEAWMKAIQDEKHNVPYGTLISSDDTIAVSKFRAYDCPEFTRRLETLVPLFIEAGTVIDIHDKRWDVYLMYTPNSYAIIGFATVYECFYFDAQESNTVPIEEKSSAVESIIASSVNMTMLADDPLNLSRKRISQFMILPPYQRSGNGRTLYTTIFDSLFSDRSVKEICVEDPSEAFDDMRDVSDLIRLGRPRGTYPSLWESGFLDMVDPASIQSQSKIEKIVPRQFQRLVEMARLGNLNSKSKAEKKALRIAIKKRLFLHNKEALKDLERPDQLQRLDQAYDSVIEHYKEILNTVKRLDKSRSSVDQSRKKQKS</sequence>
<accession>A0A1E4TKU6</accession>
<dbReference type="EC" id="2.3.1.48" evidence="2"/>
<dbReference type="InterPro" id="IPR017380">
    <property type="entry name" value="Hist_AcTrfase_B-typ_cat-su"/>
</dbReference>
<evidence type="ECO:0000259" key="7">
    <source>
        <dbReference type="Pfam" id="PF10394"/>
    </source>
</evidence>
<proteinExistence type="inferred from homology"/>
<dbReference type="Gene3D" id="3.40.630.30">
    <property type="match status" value="1"/>
</dbReference>
<dbReference type="GO" id="GO:0004402">
    <property type="term" value="F:histone acetyltransferase activity"/>
    <property type="evidence" value="ECO:0007669"/>
    <property type="project" value="InterPro"/>
</dbReference>
<protein>
    <recommendedName>
        <fullName evidence="3">Histone acetyltransferase type B catalytic subunit</fullName>
        <ecNumber evidence="2">2.3.1.48</ecNumber>
    </recommendedName>
</protein>
<reference evidence="9" key="1">
    <citation type="submission" date="2016-02" db="EMBL/GenBank/DDBJ databases">
        <title>Comparative genomics of biotechnologically important yeasts.</title>
        <authorList>
            <consortium name="DOE Joint Genome Institute"/>
            <person name="Riley R."/>
            <person name="Haridas S."/>
            <person name="Wolfe K.H."/>
            <person name="Lopes M.R."/>
            <person name="Hittinger C.T."/>
            <person name="Goker M."/>
            <person name="Salamov A."/>
            <person name="Wisecaver J."/>
            <person name="Long T.M."/>
            <person name="Aerts A.L."/>
            <person name="Barry K."/>
            <person name="Choi C."/>
            <person name="Clum A."/>
            <person name="Coughlan A.Y."/>
            <person name="Deshpande S."/>
            <person name="Douglass A.P."/>
            <person name="Hanson S.J."/>
            <person name="Klenk H.-P."/>
            <person name="Labutti K."/>
            <person name="Lapidus A."/>
            <person name="Lindquist E."/>
            <person name="Lipzen A."/>
            <person name="Meier-Kolthoff J.P."/>
            <person name="Ohm R.A."/>
            <person name="Otillar R.P."/>
            <person name="Pangilinan J."/>
            <person name="Peng Y."/>
            <person name="Rokas A."/>
            <person name="Rosa C.A."/>
            <person name="Scheuner C."/>
            <person name="Sibirny A.A."/>
            <person name="Slot J.C."/>
            <person name="Stielow J.B."/>
            <person name="Sun H."/>
            <person name="Kurtzman C.P."/>
            <person name="Blackwell M."/>
            <person name="Jeffries T.W."/>
            <person name="Grigoriev I.V."/>
        </authorList>
    </citation>
    <scope>NUCLEOTIDE SEQUENCE [LARGE SCALE GENOMIC DNA]</scope>
    <source>
        <strain evidence="9">NRRL Y-17796</strain>
    </source>
</reference>
<keyword evidence="5" id="KW-0012">Acyltransferase</keyword>
<dbReference type="GO" id="GO:0005634">
    <property type="term" value="C:nucleus"/>
    <property type="evidence" value="ECO:0007669"/>
    <property type="project" value="InterPro"/>
</dbReference>
<dbReference type="InterPro" id="IPR019467">
    <property type="entry name" value="Hat1_N"/>
</dbReference>
<dbReference type="AlphaFoldDB" id="A0A1E4TKU6"/>
<comment type="similarity">
    <text evidence="1">Belongs to the HAT1 family.</text>
</comment>
<evidence type="ECO:0000256" key="4">
    <source>
        <dbReference type="ARBA" id="ARBA00022679"/>
    </source>
</evidence>